<keyword evidence="3" id="KW-1185">Reference proteome</keyword>
<accession>A0AAU9PBF6</accession>
<organism evidence="2 3">
    <name type="scientific">Lactuca virosa</name>
    <dbReference type="NCBI Taxonomy" id="75947"/>
    <lineage>
        <taxon>Eukaryota</taxon>
        <taxon>Viridiplantae</taxon>
        <taxon>Streptophyta</taxon>
        <taxon>Embryophyta</taxon>
        <taxon>Tracheophyta</taxon>
        <taxon>Spermatophyta</taxon>
        <taxon>Magnoliopsida</taxon>
        <taxon>eudicotyledons</taxon>
        <taxon>Gunneridae</taxon>
        <taxon>Pentapetalae</taxon>
        <taxon>asterids</taxon>
        <taxon>campanulids</taxon>
        <taxon>Asterales</taxon>
        <taxon>Asteraceae</taxon>
        <taxon>Cichorioideae</taxon>
        <taxon>Cichorieae</taxon>
        <taxon>Lactucinae</taxon>
        <taxon>Lactuca</taxon>
    </lineage>
</organism>
<dbReference type="EMBL" id="CAKMRJ010005523">
    <property type="protein sequence ID" value="CAH1447369.1"/>
    <property type="molecule type" value="Genomic_DNA"/>
</dbReference>
<evidence type="ECO:0000313" key="3">
    <source>
        <dbReference type="Proteomes" id="UP001157418"/>
    </source>
</evidence>
<name>A0AAU9PBF6_9ASTR</name>
<dbReference type="PANTHER" id="PTHR34427">
    <property type="entry name" value="DUF4283 DOMAIN PROTEIN"/>
    <property type="match status" value="1"/>
</dbReference>
<sequence length="265" mass="30718">MTTRTIDHRSYAQAMGIQKETYPVSNPPIKPNSNTQMNEWLKKKTLAGEAHSLDHISNLLATLLMNDDTKYLVGLTMDLGFGNSVDAREFLEDNNRWKDWFKWLILAYQKEMPYEKTAWLKILGLPLRLFDDDNFSKIAGRFGKVISPFDKISMRRDYSMGKVGVLKSQRKWINEEITIMLDENYYKLSVVEYTDDWSPFHPLLFDKVEEDSDEDEIGLSEEEYDEYEGASDTWMGDTTEVEEGEIVPDHVNPSISEIPTQPVTH</sequence>
<reference evidence="2 3" key="1">
    <citation type="submission" date="2022-01" db="EMBL/GenBank/DDBJ databases">
        <authorList>
            <person name="Xiong W."/>
            <person name="Schranz E."/>
        </authorList>
    </citation>
    <scope>NUCLEOTIDE SEQUENCE [LARGE SCALE GENOMIC DNA]</scope>
</reference>
<evidence type="ECO:0000256" key="1">
    <source>
        <dbReference type="SAM" id="MobiDB-lite"/>
    </source>
</evidence>
<gene>
    <name evidence="2" type="ORF">LVIROSA_LOCUS32982</name>
</gene>
<dbReference type="Proteomes" id="UP001157418">
    <property type="component" value="Unassembled WGS sequence"/>
</dbReference>
<comment type="caution">
    <text evidence="2">The sequence shown here is derived from an EMBL/GenBank/DDBJ whole genome shotgun (WGS) entry which is preliminary data.</text>
</comment>
<dbReference type="PANTHER" id="PTHR34427:SF5">
    <property type="entry name" value="DUF4283 DOMAIN-CONTAINING PROTEIN"/>
    <property type="match status" value="1"/>
</dbReference>
<evidence type="ECO:0000313" key="2">
    <source>
        <dbReference type="EMBL" id="CAH1447369.1"/>
    </source>
</evidence>
<evidence type="ECO:0008006" key="4">
    <source>
        <dbReference type="Google" id="ProtNLM"/>
    </source>
</evidence>
<feature type="compositionally biased region" description="Polar residues" evidence="1">
    <location>
        <begin position="253"/>
        <end position="265"/>
    </location>
</feature>
<dbReference type="AlphaFoldDB" id="A0AAU9PBF6"/>
<feature type="region of interest" description="Disordered" evidence="1">
    <location>
        <begin position="212"/>
        <end position="265"/>
    </location>
</feature>
<proteinExistence type="predicted"/>
<feature type="compositionally biased region" description="Acidic residues" evidence="1">
    <location>
        <begin position="212"/>
        <end position="229"/>
    </location>
</feature>
<protein>
    <recommendedName>
        <fullName evidence="4">DUF4283 domain-containing protein</fullName>
    </recommendedName>
</protein>